<dbReference type="GO" id="GO:0004674">
    <property type="term" value="F:protein serine/threonine kinase activity"/>
    <property type="evidence" value="ECO:0007669"/>
    <property type="project" value="TreeGrafter"/>
</dbReference>
<keyword evidence="3" id="KW-0418">Kinase</keyword>
<dbReference type="Gene3D" id="1.10.510.10">
    <property type="entry name" value="Transferase(Phosphotransferase) domain 1"/>
    <property type="match status" value="1"/>
</dbReference>
<organism evidence="7 8">
    <name type="scientific">Botryobasidium botryosum (strain FD-172 SS1)</name>
    <dbReference type="NCBI Taxonomy" id="930990"/>
    <lineage>
        <taxon>Eukaryota</taxon>
        <taxon>Fungi</taxon>
        <taxon>Dikarya</taxon>
        <taxon>Basidiomycota</taxon>
        <taxon>Agaricomycotina</taxon>
        <taxon>Agaricomycetes</taxon>
        <taxon>Cantharellales</taxon>
        <taxon>Botryobasidiaceae</taxon>
        <taxon>Botryobasidium</taxon>
    </lineage>
</organism>
<dbReference type="InterPro" id="IPR051681">
    <property type="entry name" value="Ser/Thr_Kinases-Pseudokinases"/>
</dbReference>
<dbReference type="InParanoid" id="A0A067MUQ2"/>
<evidence type="ECO:0000256" key="1">
    <source>
        <dbReference type="ARBA" id="ARBA00022679"/>
    </source>
</evidence>
<protein>
    <recommendedName>
        <fullName evidence="6">Protein kinase domain-containing protein</fullName>
    </recommendedName>
</protein>
<gene>
    <name evidence="7" type="ORF">BOTBODRAFT_126335</name>
</gene>
<evidence type="ECO:0000259" key="6">
    <source>
        <dbReference type="PROSITE" id="PS50011"/>
    </source>
</evidence>
<reference evidence="8" key="1">
    <citation type="journal article" date="2014" name="Proc. Natl. Acad. Sci. U.S.A.">
        <title>Extensive sampling of basidiomycete genomes demonstrates inadequacy of the white-rot/brown-rot paradigm for wood decay fungi.</title>
        <authorList>
            <person name="Riley R."/>
            <person name="Salamov A.A."/>
            <person name="Brown D.W."/>
            <person name="Nagy L.G."/>
            <person name="Floudas D."/>
            <person name="Held B.W."/>
            <person name="Levasseur A."/>
            <person name="Lombard V."/>
            <person name="Morin E."/>
            <person name="Otillar R."/>
            <person name="Lindquist E.A."/>
            <person name="Sun H."/>
            <person name="LaButti K.M."/>
            <person name="Schmutz J."/>
            <person name="Jabbour D."/>
            <person name="Luo H."/>
            <person name="Baker S.E."/>
            <person name="Pisabarro A.G."/>
            <person name="Walton J.D."/>
            <person name="Blanchette R.A."/>
            <person name="Henrissat B."/>
            <person name="Martin F."/>
            <person name="Cullen D."/>
            <person name="Hibbett D.S."/>
            <person name="Grigoriev I.V."/>
        </authorList>
    </citation>
    <scope>NUCLEOTIDE SEQUENCE [LARGE SCALE GENOMIC DNA]</scope>
    <source>
        <strain evidence="8">FD-172 SS1</strain>
    </source>
</reference>
<dbReference type="PROSITE" id="PS50011">
    <property type="entry name" value="PROTEIN_KINASE_DOM"/>
    <property type="match status" value="1"/>
</dbReference>
<evidence type="ECO:0000256" key="2">
    <source>
        <dbReference type="ARBA" id="ARBA00022741"/>
    </source>
</evidence>
<dbReference type="HOGENOM" id="CLU_000288_7_18_1"/>
<dbReference type="EMBL" id="KL198019">
    <property type="protein sequence ID" value="KDQ19478.1"/>
    <property type="molecule type" value="Genomic_DNA"/>
</dbReference>
<feature type="compositionally biased region" description="Basic and acidic residues" evidence="5">
    <location>
        <begin position="339"/>
        <end position="350"/>
    </location>
</feature>
<evidence type="ECO:0000313" key="8">
    <source>
        <dbReference type="Proteomes" id="UP000027195"/>
    </source>
</evidence>
<dbReference type="SMART" id="SM00220">
    <property type="entry name" value="S_TKc"/>
    <property type="match status" value="1"/>
</dbReference>
<name>A0A067MUQ2_BOTB1</name>
<evidence type="ECO:0000256" key="4">
    <source>
        <dbReference type="ARBA" id="ARBA00022840"/>
    </source>
</evidence>
<dbReference type="PROSITE" id="PS00108">
    <property type="entry name" value="PROTEIN_KINASE_ST"/>
    <property type="match status" value="1"/>
</dbReference>
<keyword evidence="8" id="KW-1185">Reference proteome</keyword>
<keyword evidence="4" id="KW-0067">ATP-binding</keyword>
<dbReference type="InterPro" id="IPR011009">
    <property type="entry name" value="Kinase-like_dom_sf"/>
</dbReference>
<dbReference type="InterPro" id="IPR000719">
    <property type="entry name" value="Prot_kinase_dom"/>
</dbReference>
<feature type="domain" description="Protein kinase" evidence="6">
    <location>
        <begin position="40"/>
        <end position="318"/>
    </location>
</feature>
<dbReference type="SUPFAM" id="SSF56112">
    <property type="entry name" value="Protein kinase-like (PK-like)"/>
    <property type="match status" value="1"/>
</dbReference>
<keyword evidence="2" id="KW-0547">Nucleotide-binding</keyword>
<dbReference type="AlphaFoldDB" id="A0A067MUQ2"/>
<keyword evidence="1" id="KW-0808">Transferase</keyword>
<accession>A0A067MUQ2</accession>
<dbReference type="Proteomes" id="UP000027195">
    <property type="component" value="Unassembled WGS sequence"/>
</dbReference>
<dbReference type="PANTHER" id="PTHR44329:SF288">
    <property type="entry name" value="MITOGEN-ACTIVATED PROTEIN KINASE KINASE KINASE 20"/>
    <property type="match status" value="1"/>
</dbReference>
<feature type="region of interest" description="Disordered" evidence="5">
    <location>
        <begin position="322"/>
        <end position="350"/>
    </location>
</feature>
<evidence type="ECO:0000256" key="5">
    <source>
        <dbReference type="SAM" id="MobiDB-lite"/>
    </source>
</evidence>
<evidence type="ECO:0000313" key="7">
    <source>
        <dbReference type="EMBL" id="KDQ19478.1"/>
    </source>
</evidence>
<dbReference type="GO" id="GO:0005524">
    <property type="term" value="F:ATP binding"/>
    <property type="evidence" value="ECO:0007669"/>
    <property type="project" value="UniProtKB-KW"/>
</dbReference>
<evidence type="ECO:0000256" key="3">
    <source>
        <dbReference type="ARBA" id="ARBA00022777"/>
    </source>
</evidence>
<dbReference type="Pfam" id="PF00069">
    <property type="entry name" value="Pkinase"/>
    <property type="match status" value="1"/>
</dbReference>
<dbReference type="STRING" id="930990.A0A067MUQ2"/>
<dbReference type="OrthoDB" id="4062651at2759"/>
<proteinExistence type="predicted"/>
<sequence length="371" mass="42101">MVSDVDPFLKSACLAFLSSFYSLLESYPPDLPLHECEISLVKEEKCGEGGFSDCFEGVFLGRHKVAMKVLRAYLDEEDMERRMEREKQSMNREMGIWSKLNHPNILPFIGWYTLGPKSYMVSPWMEEGDALAYVKRKPQADRLQLLVQIADGLRYLHTGMKKPVIHGDLKAANIFISNAGVARIADFGLSEFVEGEKPPRYSTEWYCAGSTRWQAPELLRASAKEEARRTKKTDSFAYGRVMLELFTGQLPFSYLSDATRSIFEMVLDGQLPERPLDKDIIAKGLDDNMWELMKSCWSVDPNQRPSAAAILDDLEAALRVSNRGRPDDDSDFESSANLRPEKRARITDPPVKLEVEDVEIDEGIRTTGHTE</sequence>
<dbReference type="PANTHER" id="PTHR44329">
    <property type="entry name" value="SERINE/THREONINE-PROTEIN KINASE TNNI3K-RELATED"/>
    <property type="match status" value="1"/>
</dbReference>
<dbReference type="InterPro" id="IPR008271">
    <property type="entry name" value="Ser/Thr_kinase_AS"/>
</dbReference>